<protein>
    <recommendedName>
        <fullName evidence="3">Histidine kinase-, DNA gyrase B-, and HSP90-like ATPase</fullName>
    </recommendedName>
</protein>
<accession>A0ABU1VCF2</accession>
<evidence type="ECO:0000313" key="2">
    <source>
        <dbReference type="Proteomes" id="UP001265550"/>
    </source>
</evidence>
<organism evidence="1 2">
    <name type="scientific">Hydrogenophaga laconesensis</name>
    <dbReference type="NCBI Taxonomy" id="1805971"/>
    <lineage>
        <taxon>Bacteria</taxon>
        <taxon>Pseudomonadati</taxon>
        <taxon>Pseudomonadota</taxon>
        <taxon>Betaproteobacteria</taxon>
        <taxon>Burkholderiales</taxon>
        <taxon>Comamonadaceae</taxon>
        <taxon>Hydrogenophaga</taxon>
    </lineage>
</organism>
<comment type="caution">
    <text evidence="1">The sequence shown here is derived from an EMBL/GenBank/DDBJ whole genome shotgun (WGS) entry which is preliminary data.</text>
</comment>
<dbReference type="InterPro" id="IPR036890">
    <property type="entry name" value="HATPase_C_sf"/>
</dbReference>
<dbReference type="RefSeq" id="WP_204733953.1">
    <property type="nucleotide sequence ID" value="NZ_JAVDWE010000007.1"/>
</dbReference>
<gene>
    <name evidence="1" type="ORF">J2X09_002893</name>
</gene>
<sequence>MTLDIRGSLKSTKLSRNPYVVFEELISNAIDSFLIRKNSDASAKNLHIDIAVEFFSTNLIGDLDDMSISCGDNGCGLGDDQLEAFLTKDTSYKDDLPIPGIGKCMGAGRIQFFHHFSTLTLDSTYRTGDGFFRRQVSYSEPTKQITPQDFSSIPGAASNLGTEVFLKNLRAPVRDRILRKTSPVDLYSAPTLKQQMLLTFLQRLVGLGDQIGDFEINFVTRQRKNGDLVKSSERSDSLKRADLPNVTRQQMVSVEECDPATGERLGTHQSFNLSHYQLDATKYNLPNNAVAFCAKSSPVKDVTSKYFRTRAEQINPVGGFYHFVLIESEYLDVRVNEQRDDFNGIPDDIPSGDLFSTEKISYAAIHEAIDPVIVEMVDPSNWSRDAVLHNIVNQFGISEAMLQDTSTRIRYGETAQVVAERVLKKYQEQVIDETSAIFELKEEIKKTEPDTEEFREKINELAWKYTSSLKKFDMANLSQLVVRRAAIVEVLDLACGKNLAMQAIKEGVRRKDERIIHSIFFPMRKDSDEVSDHDMWLLSEEYHYYNYIASDVPLADISWSGGGKVFDGDIDVEFQKLLSKRVEDNKAKRPDIALFNSEGSAVIVEFKAPGVNVDEHIGDLSEYAYLLASKSGGKIRKIYGYLIGDTVNPLRLSGWTPFSQGKGWFYSNPLIDPYSRQPLGETYFEILHFDDVIERAKKRIRIYQGKINLDLT</sequence>
<dbReference type="SUPFAM" id="SSF55874">
    <property type="entry name" value="ATPase domain of HSP90 chaperone/DNA topoisomerase II/histidine kinase"/>
    <property type="match status" value="1"/>
</dbReference>
<name>A0ABU1VCF2_9BURK</name>
<dbReference type="Proteomes" id="UP001265550">
    <property type="component" value="Unassembled WGS sequence"/>
</dbReference>
<dbReference type="Gene3D" id="3.30.565.10">
    <property type="entry name" value="Histidine kinase-like ATPase, C-terminal domain"/>
    <property type="match status" value="1"/>
</dbReference>
<dbReference type="EMBL" id="JAVDWE010000007">
    <property type="protein sequence ID" value="MDR7095149.1"/>
    <property type="molecule type" value="Genomic_DNA"/>
</dbReference>
<reference evidence="1 2" key="1">
    <citation type="submission" date="2023-07" db="EMBL/GenBank/DDBJ databases">
        <title>Sorghum-associated microbial communities from plants grown in Nebraska, USA.</title>
        <authorList>
            <person name="Schachtman D."/>
        </authorList>
    </citation>
    <scope>NUCLEOTIDE SEQUENCE [LARGE SCALE GENOMIC DNA]</scope>
    <source>
        <strain evidence="1 2">BE240</strain>
    </source>
</reference>
<keyword evidence="2" id="KW-1185">Reference proteome</keyword>
<evidence type="ECO:0008006" key="3">
    <source>
        <dbReference type="Google" id="ProtNLM"/>
    </source>
</evidence>
<proteinExistence type="predicted"/>
<evidence type="ECO:0000313" key="1">
    <source>
        <dbReference type="EMBL" id="MDR7095149.1"/>
    </source>
</evidence>